<dbReference type="EMBL" id="VSRR010040409">
    <property type="protein sequence ID" value="MPC75119.1"/>
    <property type="molecule type" value="Genomic_DNA"/>
</dbReference>
<evidence type="ECO:0000313" key="1">
    <source>
        <dbReference type="EMBL" id="MPC75119.1"/>
    </source>
</evidence>
<dbReference type="AlphaFoldDB" id="A0A5B7HZR2"/>
<proteinExistence type="predicted"/>
<protein>
    <submittedName>
        <fullName evidence="1">Uncharacterized protein</fullName>
    </submittedName>
</protein>
<accession>A0A5B7HZR2</accession>
<comment type="caution">
    <text evidence="1">The sequence shown here is derived from an EMBL/GenBank/DDBJ whole genome shotgun (WGS) entry which is preliminary data.</text>
</comment>
<organism evidence="1 2">
    <name type="scientific">Portunus trituberculatus</name>
    <name type="common">Swimming crab</name>
    <name type="synonym">Neptunus trituberculatus</name>
    <dbReference type="NCBI Taxonomy" id="210409"/>
    <lineage>
        <taxon>Eukaryota</taxon>
        <taxon>Metazoa</taxon>
        <taxon>Ecdysozoa</taxon>
        <taxon>Arthropoda</taxon>
        <taxon>Crustacea</taxon>
        <taxon>Multicrustacea</taxon>
        <taxon>Malacostraca</taxon>
        <taxon>Eumalacostraca</taxon>
        <taxon>Eucarida</taxon>
        <taxon>Decapoda</taxon>
        <taxon>Pleocyemata</taxon>
        <taxon>Brachyura</taxon>
        <taxon>Eubrachyura</taxon>
        <taxon>Portunoidea</taxon>
        <taxon>Portunidae</taxon>
        <taxon>Portuninae</taxon>
        <taxon>Portunus</taxon>
    </lineage>
</organism>
<name>A0A5B7HZR2_PORTR</name>
<keyword evidence="2" id="KW-1185">Reference proteome</keyword>
<evidence type="ECO:0000313" key="2">
    <source>
        <dbReference type="Proteomes" id="UP000324222"/>
    </source>
</evidence>
<dbReference type="Proteomes" id="UP000324222">
    <property type="component" value="Unassembled WGS sequence"/>
</dbReference>
<reference evidence="1 2" key="1">
    <citation type="submission" date="2019-05" db="EMBL/GenBank/DDBJ databases">
        <title>Another draft genome of Portunus trituberculatus and its Hox gene families provides insights of decapod evolution.</title>
        <authorList>
            <person name="Jeong J.-H."/>
            <person name="Song I."/>
            <person name="Kim S."/>
            <person name="Choi T."/>
            <person name="Kim D."/>
            <person name="Ryu S."/>
            <person name="Kim W."/>
        </authorList>
    </citation>
    <scope>NUCLEOTIDE SEQUENCE [LARGE SCALE GENOMIC DNA]</scope>
    <source>
        <tissue evidence="1">Muscle</tissue>
    </source>
</reference>
<sequence length="104" mass="11666">MSSYKIHPQVCLFHVRHHKCPREMAAGKEGHATRLGPIRQDRGAVTCQEVVRHTGLSAAVSVRFRNHTHLCPGIHQKTGPGANVSHPEKWELAGGKPIWVLRRR</sequence>
<gene>
    <name evidence="1" type="ORF">E2C01_069503</name>
</gene>